<protein>
    <submittedName>
        <fullName evidence="1">Uncharacterized protein</fullName>
    </submittedName>
</protein>
<sequence>MMNRVTRNEDDLRRRRCGGEKKLKGMLQWKWKPRFCGDRGLWWFVKEEEWELDTFQIGLIITENDLKDSGARCFVPNVCSGIRHSEVFMILFRSGCRLVGIRFRLEGLKVEEDALNLEFRGLNMEETLKDHELGLQLMPRRGLPIVTSWWPSGYMHFAWHVVVLHSPRRGTRIFPKTLPLTPLSPQPIYSVKLVLHRCLS</sequence>
<dbReference type="EMBL" id="OX465080">
    <property type="protein sequence ID" value="CAI9279067.1"/>
    <property type="molecule type" value="Genomic_DNA"/>
</dbReference>
<proteinExistence type="predicted"/>
<evidence type="ECO:0000313" key="2">
    <source>
        <dbReference type="Proteomes" id="UP001177003"/>
    </source>
</evidence>
<dbReference type="AlphaFoldDB" id="A0AA35YSE3"/>
<accession>A0AA35YSE3</accession>
<organism evidence="1 2">
    <name type="scientific">Lactuca saligna</name>
    <name type="common">Willowleaf lettuce</name>
    <dbReference type="NCBI Taxonomy" id="75948"/>
    <lineage>
        <taxon>Eukaryota</taxon>
        <taxon>Viridiplantae</taxon>
        <taxon>Streptophyta</taxon>
        <taxon>Embryophyta</taxon>
        <taxon>Tracheophyta</taxon>
        <taxon>Spermatophyta</taxon>
        <taxon>Magnoliopsida</taxon>
        <taxon>eudicotyledons</taxon>
        <taxon>Gunneridae</taxon>
        <taxon>Pentapetalae</taxon>
        <taxon>asterids</taxon>
        <taxon>campanulids</taxon>
        <taxon>Asterales</taxon>
        <taxon>Asteraceae</taxon>
        <taxon>Cichorioideae</taxon>
        <taxon>Cichorieae</taxon>
        <taxon>Lactucinae</taxon>
        <taxon>Lactuca</taxon>
    </lineage>
</organism>
<evidence type="ECO:0000313" key="1">
    <source>
        <dbReference type="EMBL" id="CAI9279067.1"/>
    </source>
</evidence>
<keyword evidence="2" id="KW-1185">Reference proteome</keyword>
<dbReference type="Proteomes" id="UP001177003">
    <property type="component" value="Chromosome 4"/>
</dbReference>
<name>A0AA35YSE3_LACSI</name>
<reference evidence="1" key="1">
    <citation type="submission" date="2023-04" db="EMBL/GenBank/DDBJ databases">
        <authorList>
            <person name="Vijverberg K."/>
            <person name="Xiong W."/>
            <person name="Schranz E."/>
        </authorList>
    </citation>
    <scope>NUCLEOTIDE SEQUENCE</scope>
</reference>
<gene>
    <name evidence="1" type="ORF">LSALG_LOCUS18893</name>
</gene>